<reference evidence="1 2" key="1">
    <citation type="submission" date="2021-05" db="EMBL/GenBank/DDBJ databases">
        <title>Novel Bacillus species.</title>
        <authorList>
            <person name="Liu G."/>
        </authorList>
    </citation>
    <scope>NUCLEOTIDE SEQUENCE [LARGE SCALE GENOMIC DNA]</scope>
    <source>
        <strain evidence="1 2">FJAT-49705</strain>
    </source>
</reference>
<dbReference type="Proteomes" id="UP000681027">
    <property type="component" value="Unassembled WGS sequence"/>
</dbReference>
<evidence type="ECO:0000313" key="2">
    <source>
        <dbReference type="Proteomes" id="UP000681027"/>
    </source>
</evidence>
<proteinExistence type="predicted"/>
<organism evidence="1 2">
    <name type="scientific">Cytobacillus citreus</name>
    <dbReference type="NCBI Taxonomy" id="2833586"/>
    <lineage>
        <taxon>Bacteria</taxon>
        <taxon>Bacillati</taxon>
        <taxon>Bacillota</taxon>
        <taxon>Bacilli</taxon>
        <taxon>Bacillales</taxon>
        <taxon>Bacillaceae</taxon>
        <taxon>Cytobacillus</taxon>
    </lineage>
</organism>
<dbReference type="EMBL" id="JAGYPM010000003">
    <property type="protein sequence ID" value="MBS4191725.1"/>
    <property type="molecule type" value="Genomic_DNA"/>
</dbReference>
<evidence type="ECO:0008006" key="3">
    <source>
        <dbReference type="Google" id="ProtNLM"/>
    </source>
</evidence>
<dbReference type="RefSeq" id="WP_213103143.1">
    <property type="nucleotide sequence ID" value="NZ_JAGYPM010000003.1"/>
</dbReference>
<comment type="caution">
    <text evidence="1">The sequence shown here is derived from an EMBL/GenBank/DDBJ whole genome shotgun (WGS) entry which is preliminary data.</text>
</comment>
<accession>A0ABS5NV72</accession>
<gene>
    <name evidence="1" type="ORF">KHA94_16165</name>
</gene>
<protein>
    <recommendedName>
        <fullName evidence="3">Lipoprotein</fullName>
    </recommendedName>
</protein>
<sequence length="176" mass="20356">MKKFLLLFMAAVLLTGCVRYSGGEPVEKKEEKEVVKKEEPKKELTLDEQIKEIVVDKIGKTNNMKKDRIVELSVDSDIAYLKLNASENLSNNMTKKKMWMDSISILEPISKIESVKGVIIHWMFPLVDQYGNSEDVNVMAFNIEREELDKINWDNFLIENLPTVVNDYFEHQALSK</sequence>
<name>A0ABS5NV72_9BACI</name>
<dbReference type="PROSITE" id="PS51257">
    <property type="entry name" value="PROKAR_LIPOPROTEIN"/>
    <property type="match status" value="1"/>
</dbReference>
<keyword evidence="2" id="KW-1185">Reference proteome</keyword>
<evidence type="ECO:0000313" key="1">
    <source>
        <dbReference type="EMBL" id="MBS4191725.1"/>
    </source>
</evidence>